<reference evidence="1" key="1">
    <citation type="submission" date="2014-11" db="EMBL/GenBank/DDBJ databases">
        <authorList>
            <person name="Amaro Gonzalez C."/>
        </authorList>
    </citation>
    <scope>NUCLEOTIDE SEQUENCE</scope>
</reference>
<accession>A0A0E9XWF7</accession>
<dbReference type="AlphaFoldDB" id="A0A0E9XWF7"/>
<name>A0A0E9XWF7_ANGAN</name>
<proteinExistence type="predicted"/>
<reference evidence="1" key="2">
    <citation type="journal article" date="2015" name="Fish Shellfish Immunol.">
        <title>Early steps in the European eel (Anguilla anguilla)-Vibrio vulnificus interaction in the gills: Role of the RtxA13 toxin.</title>
        <authorList>
            <person name="Callol A."/>
            <person name="Pajuelo D."/>
            <person name="Ebbesson L."/>
            <person name="Teles M."/>
            <person name="MacKenzie S."/>
            <person name="Amaro C."/>
        </authorList>
    </citation>
    <scope>NUCLEOTIDE SEQUENCE</scope>
</reference>
<organism evidence="1">
    <name type="scientific">Anguilla anguilla</name>
    <name type="common">European freshwater eel</name>
    <name type="synonym">Muraena anguilla</name>
    <dbReference type="NCBI Taxonomy" id="7936"/>
    <lineage>
        <taxon>Eukaryota</taxon>
        <taxon>Metazoa</taxon>
        <taxon>Chordata</taxon>
        <taxon>Craniata</taxon>
        <taxon>Vertebrata</taxon>
        <taxon>Euteleostomi</taxon>
        <taxon>Actinopterygii</taxon>
        <taxon>Neopterygii</taxon>
        <taxon>Teleostei</taxon>
        <taxon>Anguilliformes</taxon>
        <taxon>Anguillidae</taxon>
        <taxon>Anguilla</taxon>
    </lineage>
</organism>
<protein>
    <submittedName>
        <fullName evidence="1">Uncharacterized protein</fullName>
    </submittedName>
</protein>
<evidence type="ECO:0000313" key="1">
    <source>
        <dbReference type="EMBL" id="JAI06990.1"/>
    </source>
</evidence>
<dbReference type="EMBL" id="GBXM01001588">
    <property type="protein sequence ID" value="JAI06990.1"/>
    <property type="molecule type" value="Transcribed_RNA"/>
</dbReference>
<sequence>MSSLVSCGLMVKQLTPTVALARPACPVETGCVKEEAVLCGRLSNALIWSTGTEAELTS</sequence>